<organism evidence="1">
    <name type="scientific">marine sediment metagenome</name>
    <dbReference type="NCBI Taxonomy" id="412755"/>
    <lineage>
        <taxon>unclassified sequences</taxon>
        <taxon>metagenomes</taxon>
        <taxon>ecological metagenomes</taxon>
    </lineage>
</organism>
<accession>X1I1E2</accession>
<feature type="non-terminal residue" evidence="1">
    <location>
        <position position="1"/>
    </location>
</feature>
<evidence type="ECO:0008006" key="2">
    <source>
        <dbReference type="Google" id="ProtNLM"/>
    </source>
</evidence>
<dbReference type="AlphaFoldDB" id="X1I1E2"/>
<name>X1I1E2_9ZZZZ</name>
<reference evidence="1" key="1">
    <citation type="journal article" date="2014" name="Front. Microbiol.">
        <title>High frequency of phylogenetically diverse reductive dehalogenase-homologous genes in deep subseafloor sedimentary metagenomes.</title>
        <authorList>
            <person name="Kawai M."/>
            <person name="Futagami T."/>
            <person name="Toyoda A."/>
            <person name="Takaki Y."/>
            <person name="Nishi S."/>
            <person name="Hori S."/>
            <person name="Arai W."/>
            <person name="Tsubouchi T."/>
            <person name="Morono Y."/>
            <person name="Uchiyama I."/>
            <person name="Ito T."/>
            <person name="Fujiyama A."/>
            <person name="Inagaki F."/>
            <person name="Takami H."/>
        </authorList>
    </citation>
    <scope>NUCLEOTIDE SEQUENCE</scope>
    <source>
        <strain evidence="1">Expedition CK06-06</strain>
    </source>
</reference>
<evidence type="ECO:0000313" key="1">
    <source>
        <dbReference type="EMBL" id="GAH51378.1"/>
    </source>
</evidence>
<protein>
    <recommendedName>
        <fullName evidence="2">ArnR1-like winged helix-turn-helix domain-containing protein</fullName>
    </recommendedName>
</protein>
<comment type="caution">
    <text evidence="1">The sequence shown here is derived from an EMBL/GenBank/DDBJ whole genome shotgun (WGS) entry which is preliminary data.</text>
</comment>
<proteinExistence type="predicted"/>
<dbReference type="EMBL" id="BARU01015391">
    <property type="protein sequence ID" value="GAH51378.1"/>
    <property type="molecule type" value="Genomic_DNA"/>
</dbReference>
<gene>
    <name evidence="1" type="ORF">S03H2_26493</name>
</gene>
<feature type="non-terminal residue" evidence="1">
    <location>
        <position position="103"/>
    </location>
</feature>
<sequence>SLIQKGFIIRENKRYSITQSGKLEYSRILQSYDLDRQTILEEEKKRIDEITTKASQFFDEFNITDDRVKFRFLNKVLKLDYLKVSTILKDEEDFYIILLYISI</sequence>